<dbReference type="RefSeq" id="WP_166510307.1">
    <property type="nucleotide sequence ID" value="NZ_VNHM01000001.1"/>
</dbReference>
<evidence type="ECO:0000313" key="5">
    <source>
        <dbReference type="Proteomes" id="UP000323166"/>
    </source>
</evidence>
<dbReference type="InterPro" id="IPR046720">
    <property type="entry name" value="DUF6612"/>
</dbReference>
<keyword evidence="2" id="KW-0732">Signal</keyword>
<keyword evidence="1" id="KW-0677">Repeat</keyword>
<organism evidence="4 5">
    <name type="scientific">Desulfallas thermosapovorans DSM 6562</name>
    <dbReference type="NCBI Taxonomy" id="1121431"/>
    <lineage>
        <taxon>Bacteria</taxon>
        <taxon>Bacillati</taxon>
        <taxon>Bacillota</taxon>
        <taxon>Clostridia</taxon>
        <taxon>Eubacteriales</taxon>
        <taxon>Desulfallaceae</taxon>
        <taxon>Desulfallas</taxon>
    </lineage>
</organism>
<keyword evidence="5" id="KW-1185">Reference proteome</keyword>
<dbReference type="EMBL" id="VNHM01000001">
    <property type="protein sequence ID" value="TYO97958.1"/>
    <property type="molecule type" value="Genomic_DNA"/>
</dbReference>
<proteinExistence type="predicted"/>
<dbReference type="Gene3D" id="2.50.20.20">
    <property type="match status" value="1"/>
</dbReference>
<sequence length="457" mass="50499">MFRKTMRRATILALVLVFALCFSAYAADSSDLLNVLPGEPGDTLTRSEFGAMLVKAANLQPAEKSVPLPGDVKAEAWYASSMQTLLSTGILRGFGDGTVKPDQPISQAEAVAMVARTLGLPQEVPAREANQLPITGNHWAFNNYSWMVSEGLLTRVDAQKVLTPEEGADLLTHVFGTAEKCKEITDKMEAANQSITSTRMSGEMDMQMNMRQVGDNRDMPSSVSTTVYMDAELVMDQGLHMVMETFISAGENLPAESITMEQYITRDGMFMSMQDPETKEITWTRIPDTAFPNIMELLKQQTNPLPEELKNMFHYRYLGEEKLAGQEVYKLAYYGEIKDLAKMIAALGQLGGGQLQQTLDQAQGMLQSISYAGTMYVNKETYLPVSASNYSIVTYAGEFQGQPVPIDTMQVCYEFSYSDYNAPMDIVVPQEALNAEEFPLTAPEIESTETVQPAAEQ</sequence>
<feature type="chain" id="PRO_5024414401" evidence="2">
    <location>
        <begin position="27"/>
        <end position="457"/>
    </location>
</feature>
<dbReference type="Pfam" id="PF20316">
    <property type="entry name" value="DUF6612"/>
    <property type="match status" value="1"/>
</dbReference>
<dbReference type="InterPro" id="IPR001119">
    <property type="entry name" value="SLH_dom"/>
</dbReference>
<evidence type="ECO:0000313" key="4">
    <source>
        <dbReference type="EMBL" id="TYO97958.1"/>
    </source>
</evidence>
<feature type="signal peptide" evidence="2">
    <location>
        <begin position="1"/>
        <end position="26"/>
    </location>
</feature>
<dbReference type="Proteomes" id="UP000323166">
    <property type="component" value="Unassembled WGS sequence"/>
</dbReference>
<evidence type="ECO:0000256" key="2">
    <source>
        <dbReference type="SAM" id="SignalP"/>
    </source>
</evidence>
<dbReference type="Pfam" id="PF00395">
    <property type="entry name" value="SLH"/>
    <property type="match status" value="1"/>
</dbReference>
<dbReference type="PROSITE" id="PS51272">
    <property type="entry name" value="SLH"/>
    <property type="match status" value="1"/>
</dbReference>
<feature type="domain" description="SLH" evidence="3">
    <location>
        <begin position="65"/>
        <end position="128"/>
    </location>
</feature>
<gene>
    <name evidence="4" type="ORF">LX24_00242</name>
</gene>
<name>A0A5S4ZYG7_9FIRM</name>
<evidence type="ECO:0000259" key="3">
    <source>
        <dbReference type="PROSITE" id="PS51272"/>
    </source>
</evidence>
<comment type="caution">
    <text evidence="4">The sequence shown here is derived from an EMBL/GenBank/DDBJ whole genome shotgun (WGS) entry which is preliminary data.</text>
</comment>
<evidence type="ECO:0000256" key="1">
    <source>
        <dbReference type="ARBA" id="ARBA00022737"/>
    </source>
</evidence>
<accession>A0A5S4ZYG7</accession>
<dbReference type="AlphaFoldDB" id="A0A5S4ZYG7"/>
<reference evidence="4 5" key="1">
    <citation type="submission" date="2019-07" db="EMBL/GenBank/DDBJ databases">
        <title>Genomic Encyclopedia of Type Strains, Phase I: the one thousand microbial genomes (KMG-I) project.</title>
        <authorList>
            <person name="Kyrpides N."/>
        </authorList>
    </citation>
    <scope>NUCLEOTIDE SEQUENCE [LARGE SCALE GENOMIC DNA]</scope>
    <source>
        <strain evidence="4 5">DSM 6562</strain>
    </source>
</reference>
<protein>
    <submittedName>
        <fullName evidence="4">S-layer family protein</fullName>
    </submittedName>
</protein>